<evidence type="ECO:0000313" key="4">
    <source>
        <dbReference type="Proteomes" id="UP000224006"/>
    </source>
</evidence>
<evidence type="ECO:0000313" key="3">
    <source>
        <dbReference type="EMBL" id="PFH35128.1"/>
    </source>
</evidence>
<evidence type="ECO:0000256" key="1">
    <source>
        <dbReference type="SAM" id="MobiDB-lite"/>
    </source>
</evidence>
<feature type="region of interest" description="Disordered" evidence="1">
    <location>
        <begin position="435"/>
        <end position="478"/>
    </location>
</feature>
<evidence type="ECO:0000256" key="2">
    <source>
        <dbReference type="SAM" id="Phobius"/>
    </source>
</evidence>
<dbReference type="VEuPathDB" id="ToxoDB:BESB_060150"/>
<dbReference type="Proteomes" id="UP000224006">
    <property type="component" value="Chromosome V"/>
</dbReference>
<dbReference type="EMBL" id="NWUJ01000005">
    <property type="protein sequence ID" value="PFH35128.1"/>
    <property type="molecule type" value="Genomic_DNA"/>
</dbReference>
<organism evidence="3 4">
    <name type="scientific">Besnoitia besnoiti</name>
    <name type="common">Apicomplexan protozoan</name>
    <dbReference type="NCBI Taxonomy" id="94643"/>
    <lineage>
        <taxon>Eukaryota</taxon>
        <taxon>Sar</taxon>
        <taxon>Alveolata</taxon>
        <taxon>Apicomplexa</taxon>
        <taxon>Conoidasida</taxon>
        <taxon>Coccidia</taxon>
        <taxon>Eucoccidiorida</taxon>
        <taxon>Eimeriorina</taxon>
        <taxon>Sarcocystidae</taxon>
        <taxon>Besnoitia</taxon>
    </lineage>
</organism>
<reference evidence="3 4" key="1">
    <citation type="submission" date="2017-09" db="EMBL/GenBank/DDBJ databases">
        <title>Genome sequencing of Besnoitia besnoiti strain Bb-Ger1.</title>
        <authorList>
            <person name="Schares G."/>
            <person name="Venepally P."/>
            <person name="Lorenzi H.A."/>
        </authorList>
    </citation>
    <scope>NUCLEOTIDE SEQUENCE [LARGE SCALE GENOMIC DNA]</scope>
    <source>
        <strain evidence="3 4">Bb-Ger1</strain>
    </source>
</reference>
<sequence>MLASVPRQGCQGPQPAPLAGLRRAGSVPRFAAMRATVAAVSVLVFFSCTPASAGVAPSNGDSSFVQPSVPVSSSERELKRKVRELLLEGPAMQARTRKLVEIGRRLNFDGLVLDLTAAQPRSQADAAALSDKEVQDVVKSYFQKFAIDAERRAMHELREEDPELAANLKSANVAAEVKHLVASRLSEIEVVSPSKQVTDALTQVAEFFRDIKANREKFVKMVHQKFDFETPIAFDKALAEADEKAAIEAAIEIARDETRRRLERVIDDISAEERMAMASLGLSMAHLEESLLERMVNPYRAARGETRQQSEQLRAVVADAQAQMKKERLEEHTSDAESFASAGLLPAPPAFLAQMPMRHKAAVVVLLAAAAAALAVGGKVYKIHKARAKQRRRAAEDALLELNLEELVAAPLKKTGRSSQRRRLRSSRLRRLERTRSRFVDAPAGPSLEEDTFADSMEDEDLSEVLERVPVGRSQNRR</sequence>
<dbReference type="OrthoDB" id="10358981at2759"/>
<keyword evidence="2" id="KW-0812">Transmembrane</keyword>
<protein>
    <recommendedName>
        <fullName evidence="5">Transmembrane protein</fullName>
    </recommendedName>
</protein>
<accession>A0A2A9M9H4</accession>
<keyword evidence="2" id="KW-1133">Transmembrane helix</keyword>
<evidence type="ECO:0008006" key="5">
    <source>
        <dbReference type="Google" id="ProtNLM"/>
    </source>
</evidence>
<dbReference type="GeneID" id="40310943"/>
<gene>
    <name evidence="3" type="ORF">BESB_060150</name>
</gene>
<comment type="caution">
    <text evidence="3">The sequence shown here is derived from an EMBL/GenBank/DDBJ whole genome shotgun (WGS) entry which is preliminary data.</text>
</comment>
<feature type="transmembrane region" description="Helical" evidence="2">
    <location>
        <begin position="361"/>
        <end position="381"/>
    </location>
</feature>
<name>A0A2A9M9H4_BESBE</name>
<keyword evidence="2" id="KW-0472">Membrane</keyword>
<dbReference type="AlphaFoldDB" id="A0A2A9M9H4"/>
<proteinExistence type="predicted"/>
<keyword evidence="4" id="KW-1185">Reference proteome</keyword>
<feature type="compositionally biased region" description="Acidic residues" evidence="1">
    <location>
        <begin position="448"/>
        <end position="464"/>
    </location>
</feature>
<dbReference type="RefSeq" id="XP_029219137.1">
    <property type="nucleotide sequence ID" value="XM_029364429.1"/>
</dbReference>
<dbReference type="KEGG" id="bbes:BESB_060150"/>